<evidence type="ECO:0000256" key="1">
    <source>
        <dbReference type="SAM" id="MobiDB-lite"/>
    </source>
</evidence>
<dbReference type="Proteomes" id="UP000005627">
    <property type="component" value="Chromosome 7"/>
</dbReference>
<evidence type="ECO:0000313" key="3">
    <source>
        <dbReference type="Proteomes" id="UP000005627"/>
    </source>
</evidence>
<feature type="compositionally biased region" description="Basic and acidic residues" evidence="1">
    <location>
        <begin position="467"/>
        <end position="476"/>
    </location>
</feature>
<proteinExistence type="predicted"/>
<dbReference type="HOGENOM" id="CLU_509226_0_0_1"/>
<dbReference type="STRING" id="1076872.G8ZYH0"/>
<dbReference type="EMBL" id="HE616748">
    <property type="protein sequence ID" value="CCE93445.1"/>
    <property type="molecule type" value="Genomic_DNA"/>
</dbReference>
<feature type="region of interest" description="Disordered" evidence="1">
    <location>
        <begin position="464"/>
        <end position="486"/>
    </location>
</feature>
<dbReference type="AlphaFoldDB" id="G8ZYH0"/>
<evidence type="ECO:0000313" key="2">
    <source>
        <dbReference type="EMBL" id="CCE93445.1"/>
    </source>
</evidence>
<organism evidence="2 3">
    <name type="scientific">Torulaspora delbrueckii</name>
    <name type="common">Yeast</name>
    <name type="synonym">Candida colliculosa</name>
    <dbReference type="NCBI Taxonomy" id="4950"/>
    <lineage>
        <taxon>Eukaryota</taxon>
        <taxon>Fungi</taxon>
        <taxon>Dikarya</taxon>
        <taxon>Ascomycota</taxon>
        <taxon>Saccharomycotina</taxon>
        <taxon>Saccharomycetes</taxon>
        <taxon>Saccharomycetales</taxon>
        <taxon>Saccharomycetaceae</taxon>
        <taxon>Torulaspora</taxon>
    </lineage>
</organism>
<dbReference type="RefSeq" id="XP_003682656.1">
    <property type="nucleotide sequence ID" value="XM_003682608.1"/>
</dbReference>
<keyword evidence="3" id="KW-1185">Reference proteome</keyword>
<dbReference type="KEGG" id="tdl:TDEL_0G00780"/>
<accession>G8ZYH0</accession>
<dbReference type="InParanoid" id="G8ZYH0"/>
<protein>
    <submittedName>
        <fullName evidence="2">Uncharacterized protein</fullName>
    </submittedName>
</protein>
<gene>
    <name evidence="2" type="primary">TDEL0G00780</name>
    <name evidence="2" type="ORF">TDEL_0G00780</name>
</gene>
<dbReference type="eggNOG" id="ENOG502RZY5">
    <property type="taxonomic scope" value="Eukaryota"/>
</dbReference>
<dbReference type="OrthoDB" id="4070295at2759"/>
<dbReference type="GeneID" id="11504503"/>
<reference evidence="2 3" key="1">
    <citation type="journal article" date="2011" name="Proc. Natl. Acad. Sci. U.S.A.">
        <title>Evolutionary erosion of yeast sex chromosomes by mating-type switching accidents.</title>
        <authorList>
            <person name="Gordon J.L."/>
            <person name="Armisen D."/>
            <person name="Proux-Wera E."/>
            <person name="Oheigeartaigh S.S."/>
            <person name="Byrne K.P."/>
            <person name="Wolfe K.H."/>
        </authorList>
    </citation>
    <scope>NUCLEOTIDE SEQUENCE [LARGE SCALE GENOMIC DNA]</scope>
    <source>
        <strain evidence="3">ATCC 10662 / CBS 1146 / NBRC 0425 / NCYC 2629 / NRRL Y-866</strain>
    </source>
</reference>
<dbReference type="FunCoup" id="G8ZYH0">
    <property type="interactions" value="164"/>
</dbReference>
<sequence>MENWNHIQGQRQIIEPPPELPIYKVPSKSPHKEVAGKRFVNKVKGWFSGGRRNDDWYSFPEYLAHGRLQKGESAHEDSYSRHELHEIGESEEDDPHGNSQRLVVQESAKTFLTGNNIYANHIPQFPAKGRLENHYLARKKSLPDMNIVSNPSSSLEFKKRPMSLVVNEPQKMSVLTTSYLQSRNVTLHKISRRLNSIGNKKLECAKLTKKLLKDLTIWGEKTTSDNIDVTELVEELYELFQKRYVVGTKISERLKVLTNELEFIGKRENEMAEEKRHLLAALKKYDYCKERRGENDEESNLFKERVMAHEKSYETYQLNYQYAVSVSARQLFKEVAIEYYERTSDLKENSGAFLLNALKTLENTHNNEVFLKDLDKLRMLRAERNWTRLKPEQRNNPQNWVDLVSGKHDNDDTLMKKVYEGLPIAYTPMPEVSPAKTPHLDLRTGLEESFSGIKSDRFNPITSNEFFLDRSPSKNEDDQDESNYETVRPDRIEEKVEEDTIPRSLNPNVLKDDRNKIPSLRTHLKDNTLQKKIEVKDKSPKGLTEIEKSKHGFLVNFGEMSRQFKDAEQYLQENKWTEPSA</sequence>
<name>G8ZYH0_TORDE</name>